<protein>
    <recommendedName>
        <fullName evidence="3">SprT-like domain-containing protein</fullName>
    </recommendedName>
</protein>
<accession>A0AAJ0GK03</accession>
<dbReference type="AlphaFoldDB" id="A0AAJ0GK03"/>
<keyword evidence="2" id="KW-1185">Reference proteome</keyword>
<evidence type="ECO:0000313" key="1">
    <source>
        <dbReference type="EMBL" id="KAK3058989.1"/>
    </source>
</evidence>
<gene>
    <name evidence="1" type="ORF">LTR09_000555</name>
</gene>
<dbReference type="GO" id="GO:0006950">
    <property type="term" value="P:response to stress"/>
    <property type="evidence" value="ECO:0007669"/>
    <property type="project" value="UniProtKB-ARBA"/>
</dbReference>
<evidence type="ECO:0000313" key="2">
    <source>
        <dbReference type="Proteomes" id="UP001271007"/>
    </source>
</evidence>
<reference evidence="1" key="1">
    <citation type="submission" date="2023-04" db="EMBL/GenBank/DDBJ databases">
        <title>Black Yeasts Isolated from many extreme environments.</title>
        <authorList>
            <person name="Coleine C."/>
            <person name="Stajich J.E."/>
            <person name="Selbmann L."/>
        </authorList>
    </citation>
    <scope>NUCLEOTIDE SEQUENCE</scope>
    <source>
        <strain evidence="1">CCFEE 5312</strain>
    </source>
</reference>
<dbReference type="Proteomes" id="UP001271007">
    <property type="component" value="Unassembled WGS sequence"/>
</dbReference>
<organism evidence="1 2">
    <name type="scientific">Extremus antarcticus</name>
    <dbReference type="NCBI Taxonomy" id="702011"/>
    <lineage>
        <taxon>Eukaryota</taxon>
        <taxon>Fungi</taxon>
        <taxon>Dikarya</taxon>
        <taxon>Ascomycota</taxon>
        <taxon>Pezizomycotina</taxon>
        <taxon>Dothideomycetes</taxon>
        <taxon>Dothideomycetidae</taxon>
        <taxon>Mycosphaerellales</taxon>
        <taxon>Extremaceae</taxon>
        <taxon>Extremus</taxon>
    </lineage>
</organism>
<name>A0AAJ0GK03_9PEZI</name>
<comment type="caution">
    <text evidence="1">The sequence shown here is derived from an EMBL/GenBank/DDBJ whole genome shotgun (WGS) entry which is preliminary data.</text>
</comment>
<proteinExistence type="predicted"/>
<evidence type="ECO:0008006" key="3">
    <source>
        <dbReference type="Google" id="ProtNLM"/>
    </source>
</evidence>
<sequence>MEPWLYQNIHLDRRSASLGPTPYRVFNCYNNGLQPRIEQSTRRRRSDYDFRTERAARELQDKTVERPGDLGWPPEFATAWCYRFVADNETEIVDAIDRIRGMDTPKKDLPYLIFNWLDKVLFDGKLHGSVHLEWKDLTSAACGRTSASNVVPGIARVSIELNSLPFRESRCSTDAILDVLIHQMIHAFFLVCCGAQPTEEKSDGRLSDGVQFGVILDTIQEISQQCREGRLPLIFYAHKRRQCLERQKQWRNGDIYGPRPPYGGRSSERFISLNPYGRATSAPPEDGQTHCSHNNRHISEAQIKNWQVERFASAIDLAMDAKGDTVHEVTPNGKIAAVSRLEAPPSSTYVEMVWGSKRITVSKAKARKLASLKKPLDKSGELKLPKDCLERIVLFVHAFIQNGEYDEYSSSQRLPGTLDFDKAPMLLPNDRRSTPHSACAMLDHIRIFKAAEEMGFAELQSHALLRLHSMPVVCEDPIDALKELYNIGEHATQPVHAGLLHWARKFFERTDVVDLYPASRIRGRLDGPTASSNLERLRYWYGDVFTELYRQSNALKEDCRLVVARLQVLAIADSDAMPVVQSQMQPNAVTSHPRWGNYGHPYARMALTSARHRISEEGDYRDPRFDDDMPPWVFRGFVN</sequence>
<dbReference type="EMBL" id="JAWDJX010000001">
    <property type="protein sequence ID" value="KAK3058989.1"/>
    <property type="molecule type" value="Genomic_DNA"/>
</dbReference>